<feature type="region of interest" description="Disordered" evidence="1">
    <location>
        <begin position="198"/>
        <end position="217"/>
    </location>
</feature>
<evidence type="ECO:0000313" key="3">
    <source>
        <dbReference type="Proteomes" id="UP001205601"/>
    </source>
</evidence>
<evidence type="ECO:0000313" key="2">
    <source>
        <dbReference type="EMBL" id="MCT8329737.1"/>
    </source>
</evidence>
<evidence type="ECO:0000256" key="1">
    <source>
        <dbReference type="SAM" id="MobiDB-lite"/>
    </source>
</evidence>
<keyword evidence="3" id="KW-1185">Reference proteome</keyword>
<reference evidence="3" key="1">
    <citation type="submission" date="2023-07" db="EMBL/GenBank/DDBJ databases">
        <title>Defluviimonas sediminis sp. nov., isolated from mangrove sediment.</title>
        <authorList>
            <person name="Liu L."/>
            <person name="Li J."/>
            <person name="Huang Y."/>
            <person name="Pan J."/>
            <person name="Li M."/>
        </authorList>
    </citation>
    <scope>NUCLEOTIDE SEQUENCE [LARGE SCALE GENOMIC DNA]</scope>
    <source>
        <strain evidence="3">FT324</strain>
    </source>
</reference>
<comment type="caution">
    <text evidence="2">The sequence shown here is derived from an EMBL/GenBank/DDBJ whole genome shotgun (WGS) entry which is preliminary data.</text>
</comment>
<gene>
    <name evidence="2" type="ORF">N5I32_09455</name>
</gene>
<dbReference type="Proteomes" id="UP001205601">
    <property type="component" value="Unassembled WGS sequence"/>
</dbReference>
<feature type="region of interest" description="Disordered" evidence="1">
    <location>
        <begin position="110"/>
        <end position="141"/>
    </location>
</feature>
<proteinExistence type="predicted"/>
<feature type="compositionally biased region" description="Acidic residues" evidence="1">
    <location>
        <begin position="113"/>
        <end position="124"/>
    </location>
</feature>
<name>A0ABT2NLE0_9RHOB</name>
<sequence length="423" mass="44750">MPMSPESLEELRSLIAVARKRPLSFGVCLGKQPEGAVMVLHRLKEPSILARQAKKEGDTPKVTFGTVEVKGKKMMLTCEGDVLPGMSKHLKRFLASADLKLKVVALDPTGALADDDGEPEEEAGEAQAEAPKPSSPEAESWAKVAPAMAVLVGRLLDAGHEKAEQIQAAWTRAENAADADNFTEALAIAAKLKPLLTAAPAPSGGPQPQGETSESPDARRWAALQPAMARLFETAMGLNPENRSQLNAAWAMAVEKAEAGDAAAALQIAARLKPALETVISKGATGTAAEIPKDVVPFQKSRVLWAGTKSGMMAEMAKLETAIVNACAGDPELAPVAAEATELHKRLQVFDSRLEDVLDRITNSPEGAQRTALKAEARLAIKDYSDALKEDFFMDVDNDNGFAPVAVASTARKALDAIAKVLG</sequence>
<dbReference type="RefSeq" id="WP_261495205.1">
    <property type="nucleotide sequence ID" value="NZ_JAOCQF010000001.1"/>
</dbReference>
<dbReference type="EMBL" id="JAOCQF010000001">
    <property type="protein sequence ID" value="MCT8329737.1"/>
    <property type="molecule type" value="Genomic_DNA"/>
</dbReference>
<protein>
    <submittedName>
        <fullName evidence="2">Uncharacterized protein</fullName>
    </submittedName>
</protein>
<feature type="compositionally biased region" description="Low complexity" evidence="1">
    <location>
        <begin position="198"/>
        <end position="210"/>
    </location>
</feature>
<accession>A0ABT2NLE0</accession>
<organism evidence="2 3">
    <name type="scientific">Albidovulum sediminis</name>
    <dbReference type="NCBI Taxonomy" id="3066345"/>
    <lineage>
        <taxon>Bacteria</taxon>
        <taxon>Pseudomonadati</taxon>
        <taxon>Pseudomonadota</taxon>
        <taxon>Alphaproteobacteria</taxon>
        <taxon>Rhodobacterales</taxon>
        <taxon>Paracoccaceae</taxon>
        <taxon>Albidovulum</taxon>
    </lineage>
</organism>